<evidence type="ECO:0000313" key="1">
    <source>
        <dbReference type="EMBL" id="WEK02728.1"/>
    </source>
</evidence>
<protein>
    <submittedName>
        <fullName evidence="1">DUF4160 domain-containing protein</fullName>
    </submittedName>
</protein>
<sequence length="80" mass="9163">MITVLQSGGMRFVIYQNDHQPAHVHVYGDGDARIDIVEVSLLSHRGMSKRDLSRAKAVVFEHRSMLLAKWEEIHVTARNH</sequence>
<accession>A0AAJ5VQ78</accession>
<evidence type="ECO:0000313" key="2">
    <source>
        <dbReference type="Proteomes" id="UP001217476"/>
    </source>
</evidence>
<dbReference type="AlphaFoldDB" id="A0AAJ5VQ78"/>
<dbReference type="Proteomes" id="UP001217476">
    <property type="component" value="Chromosome"/>
</dbReference>
<gene>
    <name evidence="1" type="ORF">P0Y65_10960</name>
</gene>
<proteinExistence type="predicted"/>
<organism evidence="1 2">
    <name type="scientific">Candidatus Devosia phytovorans</name>
    <dbReference type="NCBI Taxonomy" id="3121372"/>
    <lineage>
        <taxon>Bacteria</taxon>
        <taxon>Pseudomonadati</taxon>
        <taxon>Pseudomonadota</taxon>
        <taxon>Alphaproteobacteria</taxon>
        <taxon>Hyphomicrobiales</taxon>
        <taxon>Devosiaceae</taxon>
        <taxon>Devosia</taxon>
    </lineage>
</organism>
<dbReference type="InterPro" id="IPR025427">
    <property type="entry name" value="DUF4160"/>
</dbReference>
<dbReference type="Pfam" id="PF13711">
    <property type="entry name" value="DUF4160"/>
    <property type="match status" value="1"/>
</dbReference>
<dbReference type="EMBL" id="CP119312">
    <property type="protein sequence ID" value="WEK02728.1"/>
    <property type="molecule type" value="Genomic_DNA"/>
</dbReference>
<reference evidence="1" key="1">
    <citation type="submission" date="2023-03" db="EMBL/GenBank/DDBJ databases">
        <title>Andean soil-derived lignocellulolytic bacterial consortium as a source of novel taxa and putative plastic-active enzymes.</title>
        <authorList>
            <person name="Diaz-Garcia L."/>
            <person name="Chuvochina M."/>
            <person name="Feuerriegel G."/>
            <person name="Bunk B."/>
            <person name="Sproer C."/>
            <person name="Streit W.R."/>
            <person name="Rodriguez L.M."/>
            <person name="Overmann J."/>
            <person name="Jimenez D.J."/>
        </authorList>
    </citation>
    <scope>NUCLEOTIDE SEQUENCE</scope>
    <source>
        <strain evidence="1">MAG 4196</strain>
    </source>
</reference>
<name>A0AAJ5VQ78_9HYPH</name>